<sequence>MGLLASRFFSCSDAVRQKHCSLSYFSAILRRARQLLPMGELEKKSLRTRIDVQVSCDCDAIFFLHFHIETYNFCAHESRIFLPKRMTLAGKMAVLRAQ</sequence>
<keyword evidence="2" id="KW-1185">Reference proteome</keyword>
<accession>A0A8J6C312</accession>
<evidence type="ECO:0000313" key="2">
    <source>
        <dbReference type="Proteomes" id="UP000770717"/>
    </source>
</evidence>
<organism evidence="1 2">
    <name type="scientific">Eleutherodactylus coqui</name>
    <name type="common">Puerto Rican coqui</name>
    <dbReference type="NCBI Taxonomy" id="57060"/>
    <lineage>
        <taxon>Eukaryota</taxon>
        <taxon>Metazoa</taxon>
        <taxon>Chordata</taxon>
        <taxon>Craniata</taxon>
        <taxon>Vertebrata</taxon>
        <taxon>Euteleostomi</taxon>
        <taxon>Amphibia</taxon>
        <taxon>Batrachia</taxon>
        <taxon>Anura</taxon>
        <taxon>Neobatrachia</taxon>
        <taxon>Hyloidea</taxon>
        <taxon>Eleutherodactylidae</taxon>
        <taxon>Eleutherodactylinae</taxon>
        <taxon>Eleutherodactylus</taxon>
        <taxon>Eleutherodactylus</taxon>
    </lineage>
</organism>
<comment type="caution">
    <text evidence="1">The sequence shown here is derived from an EMBL/GenBank/DDBJ whole genome shotgun (WGS) entry which is preliminary data.</text>
</comment>
<evidence type="ECO:0000313" key="1">
    <source>
        <dbReference type="EMBL" id="KAG9461467.1"/>
    </source>
</evidence>
<proteinExistence type="predicted"/>
<dbReference type="EMBL" id="WNTK01021116">
    <property type="protein sequence ID" value="KAG9461467.1"/>
    <property type="molecule type" value="Genomic_DNA"/>
</dbReference>
<gene>
    <name evidence="1" type="ORF">GDO78_016808</name>
</gene>
<dbReference type="Proteomes" id="UP000770717">
    <property type="component" value="Unassembled WGS sequence"/>
</dbReference>
<dbReference type="AlphaFoldDB" id="A0A8J6C312"/>
<protein>
    <submittedName>
        <fullName evidence="1">Uncharacterized protein</fullName>
    </submittedName>
</protein>
<name>A0A8J6C312_ELECQ</name>
<reference evidence="1" key="1">
    <citation type="thesis" date="2020" institute="ProQuest LLC" country="789 East Eisenhower Parkway, Ann Arbor, MI, USA">
        <title>Comparative Genomics and Chromosome Evolution.</title>
        <authorList>
            <person name="Mudd A.B."/>
        </authorList>
    </citation>
    <scope>NUCLEOTIDE SEQUENCE</scope>
    <source>
        <strain evidence="1">HN-11 Male</strain>
        <tissue evidence="1">Kidney and liver</tissue>
    </source>
</reference>